<evidence type="ECO:0000313" key="2">
    <source>
        <dbReference type="Proteomes" id="UP000004994"/>
    </source>
</evidence>
<dbReference type="AlphaFoldDB" id="A0A3Q7HIZ6"/>
<reference evidence="1" key="2">
    <citation type="submission" date="2019-01" db="UniProtKB">
        <authorList>
            <consortium name="EnsemblPlants"/>
        </authorList>
    </citation>
    <scope>IDENTIFICATION</scope>
    <source>
        <strain evidence="1">cv. Heinz 1706</strain>
    </source>
</reference>
<dbReference type="InParanoid" id="A0A3Q7HIZ6"/>
<accession>A0A3Q7HIZ6</accession>
<reference evidence="1" key="1">
    <citation type="journal article" date="2012" name="Nature">
        <title>The tomato genome sequence provides insights into fleshy fruit evolution.</title>
        <authorList>
            <consortium name="Tomato Genome Consortium"/>
        </authorList>
    </citation>
    <scope>NUCLEOTIDE SEQUENCE [LARGE SCALE GENOMIC DNA]</scope>
    <source>
        <strain evidence="1">cv. Heinz 1706</strain>
    </source>
</reference>
<proteinExistence type="predicted"/>
<organism evidence="1">
    <name type="scientific">Solanum lycopersicum</name>
    <name type="common">Tomato</name>
    <name type="synonym">Lycopersicon esculentum</name>
    <dbReference type="NCBI Taxonomy" id="4081"/>
    <lineage>
        <taxon>Eukaryota</taxon>
        <taxon>Viridiplantae</taxon>
        <taxon>Streptophyta</taxon>
        <taxon>Embryophyta</taxon>
        <taxon>Tracheophyta</taxon>
        <taxon>Spermatophyta</taxon>
        <taxon>Magnoliopsida</taxon>
        <taxon>eudicotyledons</taxon>
        <taxon>Gunneridae</taxon>
        <taxon>Pentapetalae</taxon>
        <taxon>asterids</taxon>
        <taxon>lamiids</taxon>
        <taxon>Solanales</taxon>
        <taxon>Solanaceae</taxon>
        <taxon>Solanoideae</taxon>
        <taxon>Solaneae</taxon>
        <taxon>Solanum</taxon>
        <taxon>Solanum subgen. Lycopersicon</taxon>
    </lineage>
</organism>
<sequence>MVYLRNEADLLLIRESETFLDYALAANSGFRVSGFWAR</sequence>
<name>A0A3Q7HIZ6_SOLLC</name>
<dbReference type="Proteomes" id="UP000004994">
    <property type="component" value="Chromosome 6"/>
</dbReference>
<dbReference type="Gramene" id="Solyc06g007515.1.1">
    <property type="protein sequence ID" value="Solyc06g007515.1.1"/>
    <property type="gene ID" value="Solyc06g007515.1"/>
</dbReference>
<protein>
    <submittedName>
        <fullName evidence="1">Uncharacterized protein</fullName>
    </submittedName>
</protein>
<dbReference type="EnsemblPlants" id="Solyc06g007515.1.1">
    <property type="protein sequence ID" value="Solyc06g007515.1.1"/>
    <property type="gene ID" value="Solyc06g007515.1"/>
</dbReference>
<evidence type="ECO:0000313" key="1">
    <source>
        <dbReference type="EnsemblPlants" id="Solyc06g007515.1.1"/>
    </source>
</evidence>
<keyword evidence="2" id="KW-1185">Reference proteome</keyword>